<sequence>MDNFFNTLSLLRKLHYRPPGFNLFSILRRDTDEVRLHSRFLAYLLDPKSSHNKGVQLLDAFLQNAGISDFSLEGISVQAEYQNIDILVRNTVGQALLIENKINAGDQPEQLIRYVRVLQREATDIRCIYLTLHGTEPSDQSRQGLDVQLLSYETHIIDWLNQCIALVIRAPSLREGIFQYIELLQKLTASDQGEDYMQKLKEQLLKGEHLLLINDIQQAYKEVLIDLQLDLWERMLAYQTALYPDMGTPSQKVSRAEVRDYYYLSRNNRYYGLAWPFNTAPGGVAVEIGQRLFHGVYCNHAEHPEAHQTLKKLLNPTGQTNTSAYFPWWTYANPQLNLTTPSNEDLQVLRDSEGRALLARSIIDELHTLWTNTRKALDG</sequence>
<evidence type="ECO:0000313" key="1">
    <source>
        <dbReference type="EMBL" id="MDD0992807.1"/>
    </source>
</evidence>
<accession>A0ABT5NXB1</accession>
<comment type="caution">
    <text evidence="1">The sequence shown here is derived from an EMBL/GenBank/DDBJ whole genome shotgun (WGS) entry which is preliminary data.</text>
</comment>
<dbReference type="Pfam" id="PF14281">
    <property type="entry name" value="PDDEXK_4"/>
    <property type="match status" value="1"/>
</dbReference>
<keyword evidence="2" id="KW-1185">Reference proteome</keyword>
<proteinExistence type="predicted"/>
<dbReference type="RefSeq" id="WP_273912060.1">
    <property type="nucleotide sequence ID" value="NZ_JAMDGX010000048.1"/>
</dbReference>
<dbReference type="InterPro" id="IPR029470">
    <property type="entry name" value="PDDEXK_4"/>
</dbReference>
<name>A0ABT5NXB1_9PSED</name>
<reference evidence="1 2" key="1">
    <citation type="submission" date="2022-05" db="EMBL/GenBank/DDBJ databases">
        <title>Novel Pseudomonas spp. Isolated from a Rainbow Trout Aquaculture Facility.</title>
        <authorList>
            <person name="Testerman T."/>
            <person name="Graf J."/>
        </authorList>
    </citation>
    <scope>NUCLEOTIDE SEQUENCE [LARGE SCALE GENOMIC DNA]</scope>
    <source>
        <strain evidence="1 2">ID681</strain>
    </source>
</reference>
<protein>
    <submittedName>
        <fullName evidence="1">PD-(D/E)XK nuclease family protein</fullName>
    </submittedName>
</protein>
<organism evidence="1 2">
    <name type="scientific">Pseudomonas fontis</name>
    <dbReference type="NCBI Taxonomy" id="2942633"/>
    <lineage>
        <taxon>Bacteria</taxon>
        <taxon>Pseudomonadati</taxon>
        <taxon>Pseudomonadota</taxon>
        <taxon>Gammaproteobacteria</taxon>
        <taxon>Pseudomonadales</taxon>
        <taxon>Pseudomonadaceae</taxon>
        <taxon>Pseudomonas</taxon>
    </lineage>
</organism>
<dbReference type="EMBL" id="JAMDGY010000067">
    <property type="protein sequence ID" value="MDD0992807.1"/>
    <property type="molecule type" value="Genomic_DNA"/>
</dbReference>
<gene>
    <name evidence="1" type="ORF">M5G11_19940</name>
</gene>
<dbReference type="Proteomes" id="UP001148203">
    <property type="component" value="Unassembled WGS sequence"/>
</dbReference>
<evidence type="ECO:0000313" key="2">
    <source>
        <dbReference type="Proteomes" id="UP001148203"/>
    </source>
</evidence>